<organism evidence="1 2">
    <name type="scientific">Leucogyrophana mollusca</name>
    <dbReference type="NCBI Taxonomy" id="85980"/>
    <lineage>
        <taxon>Eukaryota</taxon>
        <taxon>Fungi</taxon>
        <taxon>Dikarya</taxon>
        <taxon>Basidiomycota</taxon>
        <taxon>Agaricomycotina</taxon>
        <taxon>Agaricomycetes</taxon>
        <taxon>Agaricomycetidae</taxon>
        <taxon>Boletales</taxon>
        <taxon>Boletales incertae sedis</taxon>
        <taxon>Leucogyrophana</taxon>
    </lineage>
</organism>
<sequence>MRSSKTSLELAVHQAEKHLELQLDLSLDLDLGLDPESASSALPSSASLALPSSPLTAFPPEPLLAPLDTGFGAWSYLAAAFFVEGIVWGYPMAYGTFLNAYLTDTQYVSQPHAASALPIVGPLSSGMIYCSGSVMNPLMARFPRFKRGFVWIGALLCFVSLFSASYTTNVVHLVVLQGFLYGIGGSLLYAPAISYLAEWFVRRRGMANGVIFAGTGIGGFLFPLILPSLLVKFGPSKCLRILSIALAAILLPFLPFVKGRLPVSRGGPEVPGQTRSELNNVSFWFILVANTVHGLGFFVPFIWLPTFANALGAGPTESSLSLALLNGSVAISGVCFGVLADKMNPWTLALCSATLATLATFLLWGVVSTTLGGMIAFGVVYGLFGGGWTSLWTSFIQPIAAEDPALANSLFGYLLLSRGLGNILSTPISTALFVGSASSSSVDHHVRTGFDVGGGQFEKVIIYTGACLAVGALVIGCGALVRRKAA</sequence>
<gene>
    <name evidence="1" type="ORF">BV22DRAFT_1106645</name>
</gene>
<dbReference type="EMBL" id="MU266486">
    <property type="protein sequence ID" value="KAH7922395.1"/>
    <property type="molecule type" value="Genomic_DNA"/>
</dbReference>
<evidence type="ECO:0000313" key="1">
    <source>
        <dbReference type="EMBL" id="KAH7922395.1"/>
    </source>
</evidence>
<comment type="caution">
    <text evidence="1">The sequence shown here is derived from an EMBL/GenBank/DDBJ whole genome shotgun (WGS) entry which is preliminary data.</text>
</comment>
<evidence type="ECO:0000313" key="2">
    <source>
        <dbReference type="Proteomes" id="UP000790709"/>
    </source>
</evidence>
<keyword evidence="2" id="KW-1185">Reference proteome</keyword>
<proteinExistence type="predicted"/>
<reference evidence="1" key="1">
    <citation type="journal article" date="2021" name="New Phytol.">
        <title>Evolutionary innovations through gain and loss of genes in the ectomycorrhizal Boletales.</title>
        <authorList>
            <person name="Wu G."/>
            <person name="Miyauchi S."/>
            <person name="Morin E."/>
            <person name="Kuo A."/>
            <person name="Drula E."/>
            <person name="Varga T."/>
            <person name="Kohler A."/>
            <person name="Feng B."/>
            <person name="Cao Y."/>
            <person name="Lipzen A."/>
            <person name="Daum C."/>
            <person name="Hundley H."/>
            <person name="Pangilinan J."/>
            <person name="Johnson J."/>
            <person name="Barry K."/>
            <person name="LaButti K."/>
            <person name="Ng V."/>
            <person name="Ahrendt S."/>
            <person name="Min B."/>
            <person name="Choi I.G."/>
            <person name="Park H."/>
            <person name="Plett J.M."/>
            <person name="Magnuson J."/>
            <person name="Spatafora J.W."/>
            <person name="Nagy L.G."/>
            <person name="Henrissat B."/>
            <person name="Grigoriev I.V."/>
            <person name="Yang Z.L."/>
            <person name="Xu J."/>
            <person name="Martin F.M."/>
        </authorList>
    </citation>
    <scope>NUCLEOTIDE SEQUENCE</scope>
    <source>
        <strain evidence="1">KUC20120723A-06</strain>
    </source>
</reference>
<protein>
    <submittedName>
        <fullName evidence="1">MFS general substrate transporter</fullName>
    </submittedName>
</protein>
<dbReference type="Proteomes" id="UP000790709">
    <property type="component" value="Unassembled WGS sequence"/>
</dbReference>
<name>A0ACB8B9A4_9AGAM</name>
<accession>A0ACB8B9A4</accession>